<sequence>MDFLLRIFTVYFPSVKHPRKSNLLLSPTSKLHPLPMAVNAMRRSFKLIMAHHQPPLCISVNASLFVRQIVANHFYFYLAFCAEPRICLLQNRAAPKPLPPSYIIYLFTNRGIHAAVAQYSHRNILRMSAVIIAIP</sequence>
<dbReference type="RefSeq" id="XP_011775214.1">
    <property type="nucleotide sequence ID" value="XM_011776912.1"/>
</dbReference>
<accession>C9ZU49</accession>
<reference evidence="2" key="1">
    <citation type="journal article" date="2010" name="PLoS Negl. Trop. Dis.">
        <title>The genome sequence of Trypanosoma brucei gambiense, causative agent of chronic human african trypanosomiasis.</title>
        <authorList>
            <person name="Jackson A.P."/>
            <person name="Sanders M."/>
            <person name="Berry A."/>
            <person name="McQuillan J."/>
            <person name="Aslett M.A."/>
            <person name="Quail M.A."/>
            <person name="Chukualim B."/>
            <person name="Capewell P."/>
            <person name="MacLeod A."/>
            <person name="Melville S.E."/>
            <person name="Gibson W."/>
            <person name="Barry J.D."/>
            <person name="Berriman M."/>
            <person name="Hertz-Fowler C."/>
        </authorList>
    </citation>
    <scope>NUCLEOTIDE SEQUENCE [LARGE SCALE GENOMIC DNA]</scope>
    <source>
        <strain evidence="2">MHOM/CI/86/DAL972</strain>
    </source>
</reference>
<proteinExistence type="predicted"/>
<dbReference type="EMBL" id="FN554970">
    <property type="protein sequence ID" value="CBH12935.1"/>
    <property type="molecule type" value="Genomic_DNA"/>
</dbReference>
<dbReference type="AlphaFoldDB" id="C9ZU49"/>
<protein>
    <submittedName>
        <fullName evidence="1">Uncharacterized protein</fullName>
    </submittedName>
</protein>
<dbReference type="Proteomes" id="UP000002316">
    <property type="component" value="Chromosome 7"/>
</dbReference>
<organism evidence="1 2">
    <name type="scientific">Trypanosoma brucei gambiense (strain MHOM/CI/86/DAL972)</name>
    <dbReference type="NCBI Taxonomy" id="679716"/>
    <lineage>
        <taxon>Eukaryota</taxon>
        <taxon>Discoba</taxon>
        <taxon>Euglenozoa</taxon>
        <taxon>Kinetoplastea</taxon>
        <taxon>Metakinetoplastina</taxon>
        <taxon>Trypanosomatida</taxon>
        <taxon>Trypanosomatidae</taxon>
        <taxon>Trypanosoma</taxon>
    </lineage>
</organism>
<dbReference type="GeneID" id="23863120"/>
<gene>
    <name evidence="1" type="ORF">TbgDal_VII8000</name>
</gene>
<evidence type="ECO:0000313" key="2">
    <source>
        <dbReference type="Proteomes" id="UP000002316"/>
    </source>
</evidence>
<name>C9ZU49_TRYB9</name>
<evidence type="ECO:0000313" key="1">
    <source>
        <dbReference type="EMBL" id="CBH12935.1"/>
    </source>
</evidence>
<dbReference type="KEGG" id="tbg:TbgDal_VII8000"/>